<feature type="transmembrane region" description="Helical" evidence="1">
    <location>
        <begin position="41"/>
        <end position="62"/>
    </location>
</feature>
<feature type="transmembrane region" description="Helical" evidence="1">
    <location>
        <begin position="74"/>
        <end position="91"/>
    </location>
</feature>
<organism evidence="2 3">
    <name type="scientific">Flavobacterium aquatile LMG 4008 = ATCC 11947</name>
    <dbReference type="NCBI Taxonomy" id="1453498"/>
    <lineage>
        <taxon>Bacteria</taxon>
        <taxon>Pseudomonadati</taxon>
        <taxon>Bacteroidota</taxon>
        <taxon>Flavobacteriia</taxon>
        <taxon>Flavobacteriales</taxon>
        <taxon>Flavobacteriaceae</taxon>
        <taxon>Flavobacterium</taxon>
    </lineage>
</organism>
<evidence type="ECO:0008006" key="4">
    <source>
        <dbReference type="Google" id="ProtNLM"/>
    </source>
</evidence>
<comment type="caution">
    <text evidence="2">The sequence shown here is derived from an EMBL/GenBank/DDBJ whole genome shotgun (WGS) entry which is preliminary data.</text>
</comment>
<keyword evidence="1" id="KW-0812">Transmembrane</keyword>
<gene>
    <name evidence="2" type="ORF">LG45_06880</name>
</gene>
<feature type="transmembrane region" description="Helical" evidence="1">
    <location>
        <begin position="111"/>
        <end position="130"/>
    </location>
</feature>
<dbReference type="Proteomes" id="UP000029554">
    <property type="component" value="Unassembled WGS sequence"/>
</dbReference>
<dbReference type="OrthoDB" id="9342487at2"/>
<evidence type="ECO:0000313" key="2">
    <source>
        <dbReference type="EMBL" id="KGD68015.1"/>
    </source>
</evidence>
<proteinExistence type="predicted"/>
<sequence length="212" mass="24420">MQKLKNIFVGFLISFIGSIPLGYLNVVGYEVYKSSGINDTIFYLIGVISIEFIVIYCTLLFANQLIANKKLIKFIEAFSIIFMFLLAYVFYSSASKETSNQSVLDKYVNYSPFVVGLILSCLNFIQIPFWTSWNLYLLNGNYIEISKSRKYFYVLGTILGTFSGMLVLILSLNYVTNETDFLSKYLMKIIIPMVFAGLGIFQAFKFYKKYYK</sequence>
<feature type="transmembrane region" description="Helical" evidence="1">
    <location>
        <begin position="185"/>
        <end position="204"/>
    </location>
</feature>
<keyword evidence="3" id="KW-1185">Reference proteome</keyword>
<name>A0A095UZJ8_9FLAO</name>
<keyword evidence="1" id="KW-0472">Membrane</keyword>
<reference evidence="2 3" key="1">
    <citation type="submission" date="2014-09" db="EMBL/GenBank/DDBJ databases">
        <title>Whole Genome Shotgun of Flavobacterium aquatile LMG 4008.</title>
        <authorList>
            <person name="Gale A.N."/>
            <person name="Pipes S.E."/>
            <person name="Newman J.D."/>
        </authorList>
    </citation>
    <scope>NUCLEOTIDE SEQUENCE [LARGE SCALE GENOMIC DNA]</scope>
    <source>
        <strain evidence="2 3">LMG 4008</strain>
    </source>
</reference>
<feature type="transmembrane region" description="Helical" evidence="1">
    <location>
        <begin position="7"/>
        <end position="29"/>
    </location>
</feature>
<protein>
    <recommendedName>
        <fullName evidence="4">Lysine transporter LysE</fullName>
    </recommendedName>
</protein>
<dbReference type="RefSeq" id="WP_035125603.1">
    <property type="nucleotide sequence ID" value="NZ_JRHH01000003.1"/>
</dbReference>
<dbReference type="EMBL" id="JRHH01000003">
    <property type="protein sequence ID" value="KGD68015.1"/>
    <property type="molecule type" value="Genomic_DNA"/>
</dbReference>
<dbReference type="AlphaFoldDB" id="A0A095UZJ8"/>
<evidence type="ECO:0000313" key="3">
    <source>
        <dbReference type="Proteomes" id="UP000029554"/>
    </source>
</evidence>
<accession>A0A095UZJ8</accession>
<evidence type="ECO:0000256" key="1">
    <source>
        <dbReference type="SAM" id="Phobius"/>
    </source>
</evidence>
<feature type="transmembrane region" description="Helical" evidence="1">
    <location>
        <begin position="151"/>
        <end position="173"/>
    </location>
</feature>
<dbReference type="eggNOG" id="COG1280">
    <property type="taxonomic scope" value="Bacteria"/>
</dbReference>
<dbReference type="STRING" id="1453498.LG45_06880"/>
<keyword evidence="1" id="KW-1133">Transmembrane helix</keyword>